<evidence type="ECO:0000313" key="3">
    <source>
        <dbReference type="Proteomes" id="UP001595932"/>
    </source>
</evidence>
<feature type="transmembrane region" description="Helical" evidence="1">
    <location>
        <begin position="89"/>
        <end position="110"/>
    </location>
</feature>
<keyword evidence="3" id="KW-1185">Reference proteome</keyword>
<proteinExistence type="predicted"/>
<dbReference type="RefSeq" id="WP_377279167.1">
    <property type="nucleotide sequence ID" value="NZ_JBHSGL010000005.1"/>
</dbReference>
<organism evidence="2 3">
    <name type="scientific">Planococcus dechangensis</name>
    <dbReference type="NCBI Taxonomy" id="1176255"/>
    <lineage>
        <taxon>Bacteria</taxon>
        <taxon>Bacillati</taxon>
        <taxon>Bacillota</taxon>
        <taxon>Bacilli</taxon>
        <taxon>Bacillales</taxon>
        <taxon>Caryophanaceae</taxon>
        <taxon>Planococcus</taxon>
    </lineage>
</organism>
<feature type="transmembrane region" description="Helical" evidence="1">
    <location>
        <begin position="63"/>
        <end position="83"/>
    </location>
</feature>
<protein>
    <submittedName>
        <fullName evidence="2">Uncharacterized protein</fullName>
    </submittedName>
</protein>
<reference evidence="3" key="1">
    <citation type="journal article" date="2019" name="Int. J. Syst. Evol. Microbiol.">
        <title>The Global Catalogue of Microorganisms (GCM) 10K type strain sequencing project: providing services to taxonomists for standard genome sequencing and annotation.</title>
        <authorList>
            <consortium name="The Broad Institute Genomics Platform"/>
            <consortium name="The Broad Institute Genome Sequencing Center for Infectious Disease"/>
            <person name="Wu L."/>
            <person name="Ma J."/>
        </authorList>
    </citation>
    <scope>NUCLEOTIDE SEQUENCE [LARGE SCALE GENOMIC DNA]</scope>
    <source>
        <strain evidence="3">CGMCC 1.12151</strain>
    </source>
</reference>
<sequence length="126" mass="14168">MRTYWLFIIGLLVHLSLLIINDFFPGTLAVLGIPMWLVLAVIAGLVVAVLIRDSGEREKYFHIIFPVLMYGYPISLIAFLVWIGGESSYGISLTSSALWIPVAVSAWHMYSLHDEAIKQETSELEK</sequence>
<evidence type="ECO:0000256" key="1">
    <source>
        <dbReference type="SAM" id="Phobius"/>
    </source>
</evidence>
<feature type="transmembrane region" description="Helical" evidence="1">
    <location>
        <begin position="28"/>
        <end position="51"/>
    </location>
</feature>
<evidence type="ECO:0000313" key="2">
    <source>
        <dbReference type="EMBL" id="MFC4713457.1"/>
    </source>
</evidence>
<keyword evidence="1" id="KW-0472">Membrane</keyword>
<name>A0ABV9MCB3_9BACL</name>
<keyword evidence="1" id="KW-0812">Transmembrane</keyword>
<accession>A0ABV9MCB3</accession>
<gene>
    <name evidence="2" type="ORF">ACFO5U_11310</name>
</gene>
<comment type="caution">
    <text evidence="2">The sequence shown here is derived from an EMBL/GenBank/DDBJ whole genome shotgun (WGS) entry which is preliminary data.</text>
</comment>
<dbReference type="EMBL" id="JBHSGL010000005">
    <property type="protein sequence ID" value="MFC4713457.1"/>
    <property type="molecule type" value="Genomic_DNA"/>
</dbReference>
<keyword evidence="1" id="KW-1133">Transmembrane helix</keyword>
<dbReference type="Proteomes" id="UP001595932">
    <property type="component" value="Unassembled WGS sequence"/>
</dbReference>